<sequence length="257" mass="28881">MTIQTYTPSAGLAPFIDRYVVIECSEEVSNRVFPGTSLVVAFRYKGHVSYTANGVKNVLTPSVVTGMRKSARLINYLDGSGNVLVKFKEAGARAFIKEPLHELFEDSISLMHLTGYSDTSFIEERLADASCNYQRINLIESFLTSKLHHEQGDPLIMTALAHMRAAGGRVRIRLLAASLNISLDPFEKRFRRVVGVSPKQFSYLIKMQSVVRSRLKEKSLAEVAIDAGYFDQAHFNKDFRLYTGQTPTEFAKAPVYW</sequence>
<evidence type="ECO:0000256" key="2">
    <source>
        <dbReference type="ARBA" id="ARBA00023125"/>
    </source>
</evidence>
<evidence type="ECO:0000259" key="4">
    <source>
        <dbReference type="PROSITE" id="PS01124"/>
    </source>
</evidence>
<dbReference type="GO" id="GO:0043565">
    <property type="term" value="F:sequence-specific DNA binding"/>
    <property type="evidence" value="ECO:0007669"/>
    <property type="project" value="InterPro"/>
</dbReference>
<gene>
    <name evidence="5" type="ORF">C900_02430</name>
</gene>
<dbReference type="PANTHER" id="PTHR46796">
    <property type="entry name" value="HTH-TYPE TRANSCRIPTIONAL ACTIVATOR RHAS-RELATED"/>
    <property type="match status" value="1"/>
</dbReference>
<dbReference type="Gene3D" id="1.10.10.60">
    <property type="entry name" value="Homeodomain-like"/>
    <property type="match status" value="1"/>
</dbReference>
<accession>L8JWN3</accession>
<dbReference type="SUPFAM" id="SSF46689">
    <property type="entry name" value="Homeodomain-like"/>
    <property type="match status" value="1"/>
</dbReference>
<dbReference type="SMART" id="SM00342">
    <property type="entry name" value="HTH_ARAC"/>
    <property type="match status" value="1"/>
</dbReference>
<feature type="domain" description="HTH araC/xylS-type" evidence="4">
    <location>
        <begin position="153"/>
        <end position="253"/>
    </location>
</feature>
<dbReference type="InterPro" id="IPR050204">
    <property type="entry name" value="AraC_XylS_family_regulators"/>
</dbReference>
<dbReference type="GO" id="GO:0003700">
    <property type="term" value="F:DNA-binding transcription factor activity"/>
    <property type="evidence" value="ECO:0007669"/>
    <property type="project" value="InterPro"/>
</dbReference>
<proteinExistence type="predicted"/>
<dbReference type="InterPro" id="IPR009057">
    <property type="entry name" value="Homeodomain-like_sf"/>
</dbReference>
<reference evidence="5 6" key="1">
    <citation type="submission" date="2012-12" db="EMBL/GenBank/DDBJ databases">
        <title>Genome assembly of Fulvivirga imtechensis AK7.</title>
        <authorList>
            <person name="Nupur N."/>
            <person name="Khatri I."/>
            <person name="Kumar R."/>
            <person name="Subramanian S."/>
            <person name="Pinnaka A."/>
        </authorList>
    </citation>
    <scope>NUCLEOTIDE SEQUENCE [LARGE SCALE GENOMIC DNA]</scope>
    <source>
        <strain evidence="5 6">AK7</strain>
    </source>
</reference>
<keyword evidence="2" id="KW-0238">DNA-binding</keyword>
<dbReference type="PROSITE" id="PS01124">
    <property type="entry name" value="HTH_ARAC_FAMILY_2"/>
    <property type="match status" value="1"/>
</dbReference>
<comment type="caution">
    <text evidence="5">The sequence shown here is derived from an EMBL/GenBank/DDBJ whole genome shotgun (WGS) entry which is preliminary data.</text>
</comment>
<dbReference type="eggNOG" id="COG2207">
    <property type="taxonomic scope" value="Bacteria"/>
</dbReference>
<dbReference type="Proteomes" id="UP000011135">
    <property type="component" value="Unassembled WGS sequence"/>
</dbReference>
<keyword evidence="6" id="KW-1185">Reference proteome</keyword>
<dbReference type="InterPro" id="IPR046532">
    <property type="entry name" value="DUF6597"/>
</dbReference>
<dbReference type="RefSeq" id="WP_009579838.1">
    <property type="nucleotide sequence ID" value="NZ_AMZN01000036.1"/>
</dbReference>
<organism evidence="5 6">
    <name type="scientific">Fulvivirga imtechensis AK7</name>
    <dbReference type="NCBI Taxonomy" id="1237149"/>
    <lineage>
        <taxon>Bacteria</taxon>
        <taxon>Pseudomonadati</taxon>
        <taxon>Bacteroidota</taxon>
        <taxon>Cytophagia</taxon>
        <taxon>Cytophagales</taxon>
        <taxon>Fulvivirgaceae</taxon>
        <taxon>Fulvivirga</taxon>
    </lineage>
</organism>
<evidence type="ECO:0000313" key="5">
    <source>
        <dbReference type="EMBL" id="ELR71622.1"/>
    </source>
</evidence>
<dbReference type="InterPro" id="IPR018060">
    <property type="entry name" value="HTH_AraC"/>
</dbReference>
<protein>
    <submittedName>
        <fullName evidence="5">Transcriptional regulator, AraC family</fullName>
    </submittedName>
</protein>
<dbReference type="STRING" id="1237149.C900_02430"/>
<dbReference type="EMBL" id="AMZN01000036">
    <property type="protein sequence ID" value="ELR71622.1"/>
    <property type="molecule type" value="Genomic_DNA"/>
</dbReference>
<dbReference type="Pfam" id="PF12833">
    <property type="entry name" value="HTH_18"/>
    <property type="match status" value="1"/>
</dbReference>
<dbReference type="Pfam" id="PF20240">
    <property type="entry name" value="DUF6597"/>
    <property type="match status" value="1"/>
</dbReference>
<keyword evidence="3" id="KW-0804">Transcription</keyword>
<evidence type="ECO:0000256" key="1">
    <source>
        <dbReference type="ARBA" id="ARBA00023015"/>
    </source>
</evidence>
<evidence type="ECO:0000256" key="3">
    <source>
        <dbReference type="ARBA" id="ARBA00023163"/>
    </source>
</evidence>
<name>L8JWN3_9BACT</name>
<evidence type="ECO:0000313" key="6">
    <source>
        <dbReference type="Proteomes" id="UP000011135"/>
    </source>
</evidence>
<dbReference type="AlphaFoldDB" id="L8JWN3"/>
<dbReference type="OrthoDB" id="635259at2"/>
<keyword evidence="1" id="KW-0805">Transcription regulation</keyword>